<feature type="transmembrane region" description="Helical" evidence="1">
    <location>
        <begin position="24"/>
        <end position="45"/>
    </location>
</feature>
<gene>
    <name evidence="2" type="ORF">UFOVP783_59</name>
</gene>
<keyword evidence="1" id="KW-1133">Transmembrane helix</keyword>
<dbReference type="EMBL" id="LR796738">
    <property type="protein sequence ID" value="CAB4162535.1"/>
    <property type="molecule type" value="Genomic_DNA"/>
</dbReference>
<organism evidence="2">
    <name type="scientific">uncultured Caudovirales phage</name>
    <dbReference type="NCBI Taxonomy" id="2100421"/>
    <lineage>
        <taxon>Viruses</taxon>
        <taxon>Duplodnaviria</taxon>
        <taxon>Heunggongvirae</taxon>
        <taxon>Uroviricota</taxon>
        <taxon>Caudoviricetes</taxon>
        <taxon>Peduoviridae</taxon>
        <taxon>Maltschvirus</taxon>
        <taxon>Maltschvirus maltsch</taxon>
    </lineage>
</organism>
<name>A0A6J5P044_9CAUD</name>
<keyword evidence="1" id="KW-0812">Transmembrane</keyword>
<reference evidence="2" key="1">
    <citation type="submission" date="2020-04" db="EMBL/GenBank/DDBJ databases">
        <authorList>
            <person name="Chiriac C."/>
            <person name="Salcher M."/>
            <person name="Ghai R."/>
            <person name="Kavagutti S V."/>
        </authorList>
    </citation>
    <scope>NUCLEOTIDE SEQUENCE</scope>
</reference>
<evidence type="ECO:0000313" key="2">
    <source>
        <dbReference type="EMBL" id="CAB4162535.1"/>
    </source>
</evidence>
<evidence type="ECO:0000256" key="1">
    <source>
        <dbReference type="SAM" id="Phobius"/>
    </source>
</evidence>
<accession>A0A6J5P044</accession>
<proteinExistence type="predicted"/>
<protein>
    <submittedName>
        <fullName evidence="2">Uncharacterized protein</fullName>
    </submittedName>
</protein>
<sequence length="85" mass="8622">MCHLGQLCNPCPNHDRATFQGGKAALKAGALGIAILALAAVLLLASGCAGYDTRVSVSYGGVGAAFQVRKPSGKQPVELEVNLGK</sequence>
<keyword evidence="1" id="KW-0472">Membrane</keyword>